<keyword evidence="6" id="KW-1185">Reference proteome</keyword>
<evidence type="ECO:0000313" key="6">
    <source>
        <dbReference type="Proteomes" id="UP000270697"/>
    </source>
</evidence>
<evidence type="ECO:0000259" key="1">
    <source>
        <dbReference type="Pfam" id="PF04101"/>
    </source>
</evidence>
<proteinExistence type="predicted"/>
<dbReference type="Pfam" id="PF04101">
    <property type="entry name" value="Glyco_tran_28_C"/>
    <property type="match status" value="1"/>
</dbReference>
<evidence type="ECO:0000313" key="5">
    <source>
        <dbReference type="Proteomes" id="UP000199398"/>
    </source>
</evidence>
<evidence type="ECO:0000259" key="2">
    <source>
        <dbReference type="Pfam" id="PF13480"/>
    </source>
</evidence>
<dbReference type="InterPro" id="IPR007235">
    <property type="entry name" value="Glyco_trans_28_C"/>
</dbReference>
<dbReference type="Gene3D" id="3.40.630.30">
    <property type="match status" value="1"/>
</dbReference>
<reference evidence="4 5" key="1">
    <citation type="submission" date="2016-10" db="EMBL/GenBank/DDBJ databases">
        <authorList>
            <person name="de Groot N.N."/>
        </authorList>
    </citation>
    <scope>NUCLEOTIDE SEQUENCE [LARGE SCALE GENOMIC DNA]</scope>
    <source>
        <strain evidence="4 5">CPCC 201259</strain>
    </source>
</reference>
<dbReference type="PANTHER" id="PTHR36174">
    <property type="entry name" value="LIPID II:GLYCINE GLYCYLTRANSFERASE"/>
    <property type="match status" value="1"/>
</dbReference>
<dbReference type="Gene3D" id="3.40.50.2000">
    <property type="entry name" value="Glycogen Phosphorylase B"/>
    <property type="match status" value="1"/>
</dbReference>
<organism evidence="4 5">
    <name type="scientific">Saccharopolyspora antimicrobica</name>
    <dbReference type="NCBI Taxonomy" id="455193"/>
    <lineage>
        <taxon>Bacteria</taxon>
        <taxon>Bacillati</taxon>
        <taxon>Actinomycetota</taxon>
        <taxon>Actinomycetes</taxon>
        <taxon>Pseudonocardiales</taxon>
        <taxon>Pseudonocardiaceae</taxon>
        <taxon>Saccharopolyspora</taxon>
    </lineage>
</organism>
<dbReference type="EMBL" id="FOUP01000002">
    <property type="protein sequence ID" value="SFN07174.1"/>
    <property type="molecule type" value="Genomic_DNA"/>
</dbReference>
<evidence type="ECO:0000313" key="4">
    <source>
        <dbReference type="EMBL" id="SFN07174.1"/>
    </source>
</evidence>
<dbReference type="SUPFAM" id="SSF53756">
    <property type="entry name" value="UDP-Glycosyltransferase/glycogen phosphorylase"/>
    <property type="match status" value="1"/>
</dbReference>
<dbReference type="EMBL" id="RBXX01000002">
    <property type="protein sequence ID" value="RKT87121.1"/>
    <property type="molecule type" value="Genomic_DNA"/>
</dbReference>
<dbReference type="Pfam" id="PF13480">
    <property type="entry name" value="Acetyltransf_6"/>
    <property type="match status" value="1"/>
</dbReference>
<dbReference type="InterPro" id="IPR038740">
    <property type="entry name" value="BioF2-like_GNAT_dom"/>
</dbReference>
<dbReference type="Proteomes" id="UP000270697">
    <property type="component" value="Unassembled WGS sequence"/>
</dbReference>
<feature type="domain" description="BioF2-like acetyltransferase" evidence="2">
    <location>
        <begin position="481"/>
        <end position="611"/>
    </location>
</feature>
<dbReference type="GO" id="GO:0016758">
    <property type="term" value="F:hexosyltransferase activity"/>
    <property type="evidence" value="ECO:0007669"/>
    <property type="project" value="InterPro"/>
</dbReference>
<dbReference type="AlphaFoldDB" id="A0A1I4W0Q9"/>
<dbReference type="InterPro" id="IPR016181">
    <property type="entry name" value="Acyl_CoA_acyltransferase"/>
</dbReference>
<sequence length="679" mass="75313">MTTLFVATTGGHLAQLHGLSERIPADGPAVWVTNRNEQSTSMLADRDVVHVRPVGCRSVSGVLRCLPIAHRLWRARGITRAISTGSGIALGFLPYLAARGVECHYIESAARVNSPSLTGKLLRWVPRVRVYTQYPDAAGRGWRHGGSQFDVYRATTADFPLGDRLRVVVTVGSSVYPFRRLIESLVPLLERDGALQRATGLPVEVLWQTGPAPVDDLPIQTKPYLPINQLAEALSSADVVISHSGTGSVLLAFDAGKAPVVVTRERRFGEAIDDHQRQLATELGRRGLVRHREIGAITVDDLLAARSTAVGTLREPPPFRLSRTHAKPLMRSTTPDIVTVDPRKDPRWAELAAGPQGSVFTSQPWLEALCRTYGFNAEARIAVDASGAAVGGFAWVRVRDVRGERLCSLPFSDWADPFAPNETVWQQLTSGVVDQGVPMMLRCLRSEVPVRDPRLGETGRLAWHATRLDAPLPELHQRISATARRNIAAAERNGVRIVANTGVEALRNFHRMQVRLRKRKYRMLAQPVEFFENLWEQFHPDDSVVTMTARVGDEPVAAAVFLQWNGVLHFKFGSSLQDRLKLRPNDAIYWEGIRWAVDRGLRLVDWGVSDLDQPGLLHFKRKYADDEKQVVALRSQGESSTERSEVDDLLGDITGLFTDESVPDDITGRAGSLLYRYFC</sequence>
<name>A0A1I4W0Q9_9PSEU</name>
<dbReference type="Proteomes" id="UP000199398">
    <property type="component" value="Unassembled WGS sequence"/>
</dbReference>
<dbReference type="RefSeq" id="WP_093149275.1">
    <property type="nucleotide sequence ID" value="NZ_FOUP01000002.1"/>
</dbReference>
<gene>
    <name evidence="3" type="ORF">ATL45_5510</name>
    <name evidence="4" type="ORF">SAMN05421805_102477</name>
</gene>
<evidence type="ECO:0000313" key="3">
    <source>
        <dbReference type="EMBL" id="RKT87121.1"/>
    </source>
</evidence>
<dbReference type="SUPFAM" id="SSF55729">
    <property type="entry name" value="Acyl-CoA N-acyltransferases (Nat)"/>
    <property type="match status" value="1"/>
</dbReference>
<dbReference type="PANTHER" id="PTHR36174:SF1">
    <property type="entry name" value="LIPID II:GLYCINE GLYCYLTRANSFERASE"/>
    <property type="match status" value="1"/>
</dbReference>
<dbReference type="InterPro" id="IPR050644">
    <property type="entry name" value="PG_Glycine_Bridge_Synth"/>
</dbReference>
<dbReference type="STRING" id="455193.SAMN05421805_102477"/>
<dbReference type="OrthoDB" id="9785911at2"/>
<accession>A0A1I4W0Q9</accession>
<reference evidence="3 6" key="2">
    <citation type="submission" date="2018-10" db="EMBL/GenBank/DDBJ databases">
        <title>Sequencing the genomes of 1000 actinobacteria strains.</title>
        <authorList>
            <person name="Klenk H.-P."/>
        </authorList>
    </citation>
    <scope>NUCLEOTIDE SEQUENCE [LARGE SCALE GENOMIC DNA]</scope>
    <source>
        <strain evidence="3 6">DSM 45119</strain>
    </source>
</reference>
<feature type="domain" description="Glycosyl transferase family 28 C-terminal" evidence="1">
    <location>
        <begin position="167"/>
        <end position="288"/>
    </location>
</feature>
<protein>
    <submittedName>
        <fullName evidence="4">Acetyltransferase involved in cellulose biosynthesis, CelD/BcsL family</fullName>
    </submittedName>
    <submittedName>
        <fullName evidence="3">CelD/BcsL family acetyltransferase involved in cellulose biosynthesis</fullName>
    </submittedName>
</protein>
<keyword evidence="4" id="KW-0808">Transferase</keyword>